<dbReference type="AlphaFoldDB" id="A0A835RSY5"/>
<keyword evidence="2" id="KW-0732">Signal</keyword>
<feature type="compositionally biased region" description="Low complexity" evidence="1">
    <location>
        <begin position="158"/>
        <end position="170"/>
    </location>
</feature>
<gene>
    <name evidence="3" type="ORF">HPP92_005170</name>
</gene>
<comment type="caution">
    <text evidence="3">The sequence shown here is derived from an EMBL/GenBank/DDBJ whole genome shotgun (WGS) entry which is preliminary data.</text>
</comment>
<name>A0A835RSY5_VANPL</name>
<organism evidence="3 4">
    <name type="scientific">Vanilla planifolia</name>
    <name type="common">Vanilla</name>
    <dbReference type="NCBI Taxonomy" id="51239"/>
    <lineage>
        <taxon>Eukaryota</taxon>
        <taxon>Viridiplantae</taxon>
        <taxon>Streptophyta</taxon>
        <taxon>Embryophyta</taxon>
        <taxon>Tracheophyta</taxon>
        <taxon>Spermatophyta</taxon>
        <taxon>Magnoliopsida</taxon>
        <taxon>Liliopsida</taxon>
        <taxon>Asparagales</taxon>
        <taxon>Orchidaceae</taxon>
        <taxon>Vanilloideae</taxon>
        <taxon>Vanilleae</taxon>
        <taxon>Vanilla</taxon>
    </lineage>
</organism>
<feature type="region of interest" description="Disordered" evidence="1">
    <location>
        <begin position="138"/>
        <end position="179"/>
    </location>
</feature>
<proteinExistence type="predicted"/>
<accession>A0A835RSY5</accession>
<evidence type="ECO:0008006" key="5">
    <source>
        <dbReference type="Google" id="ProtNLM"/>
    </source>
</evidence>
<evidence type="ECO:0000256" key="1">
    <source>
        <dbReference type="SAM" id="MobiDB-lite"/>
    </source>
</evidence>
<sequence length="210" mass="22152">MASSLATESTLLLTLLFSLLQFSMGILLKGSVTCGDCSPSYNLSGVRTAVRCANNRMPYYAVTNAKGQFEVHISSRSSPPPPRNCTANLLGGPTQLCAFKKSMASRVVSVNSGGGESSGALQTPLAFFTSCQKMMEGSRVEKSGGKAEAGEQKAPNMGSTSPSGTPPTGGRNYLPPPESYGLPPLPPLIYIFPSYPSLESRERGFPLMLC</sequence>
<dbReference type="EMBL" id="JADCNM010000002">
    <property type="protein sequence ID" value="KAG0494176.1"/>
    <property type="molecule type" value="Genomic_DNA"/>
</dbReference>
<evidence type="ECO:0000313" key="4">
    <source>
        <dbReference type="Proteomes" id="UP000639772"/>
    </source>
</evidence>
<dbReference type="Pfam" id="PF01190">
    <property type="entry name" value="Pollen_Ole_e_1"/>
    <property type="match status" value="1"/>
</dbReference>
<reference evidence="3 4" key="1">
    <citation type="journal article" date="2020" name="Nat. Food">
        <title>A phased Vanilla planifolia genome enables genetic improvement of flavour and production.</title>
        <authorList>
            <person name="Hasing T."/>
            <person name="Tang H."/>
            <person name="Brym M."/>
            <person name="Khazi F."/>
            <person name="Huang T."/>
            <person name="Chambers A.H."/>
        </authorList>
    </citation>
    <scope>NUCLEOTIDE SEQUENCE [LARGE SCALE GENOMIC DNA]</scope>
    <source>
        <tissue evidence="3">Leaf</tissue>
    </source>
</reference>
<evidence type="ECO:0000256" key="2">
    <source>
        <dbReference type="SAM" id="SignalP"/>
    </source>
</evidence>
<dbReference type="OrthoDB" id="1104395at2759"/>
<evidence type="ECO:0000313" key="3">
    <source>
        <dbReference type="EMBL" id="KAG0494176.1"/>
    </source>
</evidence>
<feature type="signal peptide" evidence="2">
    <location>
        <begin position="1"/>
        <end position="25"/>
    </location>
</feature>
<feature type="compositionally biased region" description="Basic and acidic residues" evidence="1">
    <location>
        <begin position="138"/>
        <end position="151"/>
    </location>
</feature>
<protein>
    <recommendedName>
        <fullName evidence="5">Pollen Ole e 1 allergen and extensin family protein</fullName>
    </recommendedName>
</protein>
<feature type="chain" id="PRO_5032708677" description="Pollen Ole e 1 allergen and extensin family protein" evidence="2">
    <location>
        <begin position="26"/>
        <end position="210"/>
    </location>
</feature>
<dbReference type="Proteomes" id="UP000639772">
    <property type="component" value="Unassembled WGS sequence"/>
</dbReference>